<dbReference type="Gene3D" id="1.20.1090.10">
    <property type="entry name" value="Dehydroquinate synthase-like - alpha domain"/>
    <property type="match status" value="1"/>
</dbReference>
<dbReference type="Pfam" id="PF24621">
    <property type="entry name" value="DHQS_C"/>
    <property type="match status" value="1"/>
</dbReference>
<dbReference type="InterPro" id="IPR030960">
    <property type="entry name" value="DHQS/DOIS_N"/>
</dbReference>
<keyword evidence="14" id="KW-0862">Zinc</keyword>
<dbReference type="GO" id="GO:0046872">
    <property type="term" value="F:metal ion binding"/>
    <property type="evidence" value="ECO:0007669"/>
    <property type="project" value="UniProtKB-KW"/>
</dbReference>
<dbReference type="GO" id="GO:0003856">
    <property type="term" value="F:3-dehydroquinate synthase activity"/>
    <property type="evidence" value="ECO:0007669"/>
    <property type="project" value="UniProtKB-UniRule"/>
</dbReference>
<dbReference type="Proteomes" id="UP000032900">
    <property type="component" value="Unassembled WGS sequence"/>
</dbReference>
<comment type="cofactor">
    <cofactor evidence="2">
        <name>NAD(+)</name>
        <dbReference type="ChEBI" id="CHEBI:57540"/>
    </cofactor>
</comment>
<keyword evidence="12" id="KW-0479">Metal-binding</keyword>
<reference evidence="22 23" key="1">
    <citation type="journal article" date="2015" name="Microbes Environ.">
        <title>Distribution and evolution of nitrogen fixation genes in the phylum bacteroidetes.</title>
        <authorList>
            <person name="Inoue J."/>
            <person name="Oshima K."/>
            <person name="Suda W."/>
            <person name="Sakamoto M."/>
            <person name="Iino T."/>
            <person name="Noda S."/>
            <person name="Hongoh Y."/>
            <person name="Hattori M."/>
            <person name="Ohkuma M."/>
        </authorList>
    </citation>
    <scope>NUCLEOTIDE SEQUENCE [LARGE SCALE GENOMIC DNA]</scope>
    <source>
        <strain evidence="22">JCM 15548</strain>
    </source>
</reference>
<evidence type="ECO:0000256" key="3">
    <source>
        <dbReference type="ARBA" id="ARBA00001941"/>
    </source>
</evidence>
<dbReference type="PANTHER" id="PTHR43622">
    <property type="entry name" value="3-DEHYDROQUINATE SYNTHASE"/>
    <property type="match status" value="1"/>
</dbReference>
<keyword evidence="15" id="KW-0520">NAD</keyword>
<evidence type="ECO:0000256" key="14">
    <source>
        <dbReference type="ARBA" id="ARBA00022833"/>
    </source>
</evidence>
<feature type="domain" description="3-dehydroquinate synthase C-terminal" evidence="21">
    <location>
        <begin position="175"/>
        <end position="318"/>
    </location>
</feature>
<evidence type="ECO:0000256" key="16">
    <source>
        <dbReference type="ARBA" id="ARBA00023141"/>
    </source>
</evidence>
<dbReference type="InterPro" id="IPR016037">
    <property type="entry name" value="DHQ_synth_AroB"/>
</dbReference>
<dbReference type="STRING" id="1236989.JCM15548_161"/>
<feature type="domain" description="3-dehydroquinate synthase N-terminal" evidence="20">
    <location>
        <begin position="61"/>
        <end position="172"/>
    </location>
</feature>
<evidence type="ECO:0000256" key="1">
    <source>
        <dbReference type="ARBA" id="ARBA00001393"/>
    </source>
</evidence>
<evidence type="ECO:0000256" key="4">
    <source>
        <dbReference type="ARBA" id="ARBA00003485"/>
    </source>
</evidence>
<dbReference type="InterPro" id="IPR030963">
    <property type="entry name" value="DHQ_synth_fam"/>
</dbReference>
<evidence type="ECO:0000256" key="7">
    <source>
        <dbReference type="ARBA" id="ARBA00005412"/>
    </source>
</evidence>
<dbReference type="GO" id="GO:0009073">
    <property type="term" value="P:aromatic amino acid family biosynthetic process"/>
    <property type="evidence" value="ECO:0007669"/>
    <property type="project" value="UniProtKB-KW"/>
</dbReference>
<evidence type="ECO:0000256" key="17">
    <source>
        <dbReference type="ARBA" id="ARBA00023239"/>
    </source>
</evidence>
<evidence type="ECO:0000256" key="9">
    <source>
        <dbReference type="ARBA" id="ARBA00017684"/>
    </source>
</evidence>
<dbReference type="AlphaFoldDB" id="A0A0E9LTB9"/>
<keyword evidence="13" id="KW-0547">Nucleotide-binding</keyword>
<dbReference type="PIRSF" id="PIRSF001455">
    <property type="entry name" value="DHQ_synth"/>
    <property type="match status" value="1"/>
</dbReference>
<comment type="catalytic activity">
    <reaction evidence="1">
        <text>7-phospho-2-dehydro-3-deoxy-D-arabino-heptonate = 3-dehydroquinate + phosphate</text>
        <dbReference type="Rhea" id="RHEA:21968"/>
        <dbReference type="ChEBI" id="CHEBI:32364"/>
        <dbReference type="ChEBI" id="CHEBI:43474"/>
        <dbReference type="ChEBI" id="CHEBI:58394"/>
        <dbReference type="EC" id="4.2.3.4"/>
    </reaction>
</comment>
<evidence type="ECO:0000256" key="6">
    <source>
        <dbReference type="ARBA" id="ARBA00004661"/>
    </source>
</evidence>
<sequence length="357" mass="39626">MQSLHTQETDVYLAEDLAKDLAHLMEPYQNEKVFVVTDENTQKLCFPIIEKVPGISADRCIVIGAGDEHKDTASLIRVWEALVEGGATRHSLLINLGGGMPCDLGGFAAATFKRGIDFINIPTTLLAQVDASVGGKTGINFKGYKNEIGSFMQAKHVLVDISLLKSLDEANLISGFAEMIKHAYLKSNEFLDRTLAFDIRNPDWQELTELVAASIIIKDDVVTADPLEKNIRKALNLGHTIGHAFESLALKRHRPLLHGYAVAFGMVAELYLAHAKLGFPMDLVDQLSLYTKRVYGVFEYSAADFDYLYETMTHDKKNQSGRMNFTLLRQPGDVAINTHCEKDEVVAALNYYLTSNI</sequence>
<dbReference type="GO" id="GO:0005737">
    <property type="term" value="C:cytoplasm"/>
    <property type="evidence" value="ECO:0007669"/>
    <property type="project" value="UniProtKB-SubCell"/>
</dbReference>
<evidence type="ECO:0000313" key="23">
    <source>
        <dbReference type="Proteomes" id="UP000032900"/>
    </source>
</evidence>
<dbReference type="PANTHER" id="PTHR43622:SF7">
    <property type="entry name" value="3-DEHYDROQUINATE SYNTHASE, CHLOROPLASTIC"/>
    <property type="match status" value="1"/>
</dbReference>
<organism evidence="22 23">
    <name type="scientific">Geofilum rubicundum JCM 15548</name>
    <dbReference type="NCBI Taxonomy" id="1236989"/>
    <lineage>
        <taxon>Bacteria</taxon>
        <taxon>Pseudomonadati</taxon>
        <taxon>Bacteroidota</taxon>
        <taxon>Bacteroidia</taxon>
        <taxon>Marinilabiliales</taxon>
        <taxon>Marinilabiliaceae</taxon>
        <taxon>Geofilum</taxon>
    </lineage>
</organism>
<dbReference type="RefSeq" id="WP_062121997.1">
    <property type="nucleotide sequence ID" value="NZ_BAZW01000001.1"/>
</dbReference>
<dbReference type="InterPro" id="IPR050071">
    <property type="entry name" value="Dehydroquinate_synthase"/>
</dbReference>
<dbReference type="OrthoDB" id="9806583at2"/>
<evidence type="ECO:0000256" key="11">
    <source>
        <dbReference type="ARBA" id="ARBA00022605"/>
    </source>
</evidence>
<accession>A0A0E9LTB9</accession>
<name>A0A0E9LTB9_9BACT</name>
<evidence type="ECO:0000256" key="5">
    <source>
        <dbReference type="ARBA" id="ARBA00004496"/>
    </source>
</evidence>
<comment type="cofactor">
    <cofactor evidence="3">
        <name>Co(2+)</name>
        <dbReference type="ChEBI" id="CHEBI:48828"/>
    </cofactor>
</comment>
<evidence type="ECO:0000256" key="2">
    <source>
        <dbReference type="ARBA" id="ARBA00001911"/>
    </source>
</evidence>
<evidence type="ECO:0000259" key="20">
    <source>
        <dbReference type="Pfam" id="PF01761"/>
    </source>
</evidence>
<evidence type="ECO:0000256" key="8">
    <source>
        <dbReference type="ARBA" id="ARBA00013031"/>
    </source>
</evidence>
<keyword evidence="10" id="KW-0963">Cytoplasm</keyword>
<keyword evidence="18" id="KW-0170">Cobalt</keyword>
<comment type="function">
    <text evidence="4">Catalyzes the conversion of 3-deoxy-D-arabino-heptulosonate 7-phosphate (DAHP) to dehydroquinate (DHQ).</text>
</comment>
<evidence type="ECO:0000256" key="18">
    <source>
        <dbReference type="ARBA" id="ARBA00023285"/>
    </source>
</evidence>
<evidence type="ECO:0000313" key="22">
    <source>
        <dbReference type="EMBL" id="GAO28100.1"/>
    </source>
</evidence>
<keyword evidence="11" id="KW-0028">Amino-acid biosynthesis</keyword>
<dbReference type="GO" id="GO:0009423">
    <property type="term" value="P:chorismate biosynthetic process"/>
    <property type="evidence" value="ECO:0007669"/>
    <property type="project" value="UniProtKB-UniRule"/>
</dbReference>
<keyword evidence="16" id="KW-0057">Aromatic amino acid biosynthesis</keyword>
<dbReference type="Pfam" id="PF01761">
    <property type="entry name" value="DHQ_synthase"/>
    <property type="match status" value="1"/>
</dbReference>
<dbReference type="Gene3D" id="3.40.50.1970">
    <property type="match status" value="1"/>
</dbReference>
<evidence type="ECO:0000256" key="19">
    <source>
        <dbReference type="NCBIfam" id="TIGR01357"/>
    </source>
</evidence>
<gene>
    <name evidence="22" type="ORF">JCM15548_161</name>
</gene>
<dbReference type="EC" id="4.2.3.4" evidence="8 19"/>
<keyword evidence="17" id="KW-0456">Lyase</keyword>
<evidence type="ECO:0000259" key="21">
    <source>
        <dbReference type="Pfam" id="PF24621"/>
    </source>
</evidence>
<dbReference type="NCBIfam" id="TIGR01357">
    <property type="entry name" value="aroB"/>
    <property type="match status" value="1"/>
</dbReference>
<evidence type="ECO:0000256" key="13">
    <source>
        <dbReference type="ARBA" id="ARBA00022741"/>
    </source>
</evidence>
<evidence type="ECO:0000256" key="10">
    <source>
        <dbReference type="ARBA" id="ARBA00022490"/>
    </source>
</evidence>
<protein>
    <recommendedName>
        <fullName evidence="9 19">3-dehydroquinate synthase</fullName>
        <ecNumber evidence="8 19">4.2.3.4</ecNumber>
    </recommendedName>
</protein>
<dbReference type="InterPro" id="IPR056179">
    <property type="entry name" value="DHQS_C"/>
</dbReference>
<dbReference type="CDD" id="cd08195">
    <property type="entry name" value="DHQS"/>
    <property type="match status" value="1"/>
</dbReference>
<dbReference type="GO" id="GO:0000166">
    <property type="term" value="F:nucleotide binding"/>
    <property type="evidence" value="ECO:0007669"/>
    <property type="project" value="UniProtKB-KW"/>
</dbReference>
<dbReference type="GO" id="GO:0008652">
    <property type="term" value="P:amino acid biosynthetic process"/>
    <property type="evidence" value="ECO:0007669"/>
    <property type="project" value="UniProtKB-KW"/>
</dbReference>
<evidence type="ECO:0000256" key="12">
    <source>
        <dbReference type="ARBA" id="ARBA00022723"/>
    </source>
</evidence>
<dbReference type="SUPFAM" id="SSF56796">
    <property type="entry name" value="Dehydroquinate synthase-like"/>
    <property type="match status" value="1"/>
</dbReference>
<comment type="pathway">
    <text evidence="6">Metabolic intermediate biosynthesis; chorismate biosynthesis; chorismate from D-erythrose 4-phosphate and phosphoenolpyruvate: step 2/7.</text>
</comment>
<comment type="caution">
    <text evidence="22">The sequence shown here is derived from an EMBL/GenBank/DDBJ whole genome shotgun (WGS) entry which is preliminary data.</text>
</comment>
<comment type="subcellular location">
    <subcellularLocation>
        <location evidence="5">Cytoplasm</location>
    </subcellularLocation>
</comment>
<comment type="similarity">
    <text evidence="7">Belongs to the sugar phosphate cyclases superfamily. Dehydroquinate synthase family.</text>
</comment>
<dbReference type="EMBL" id="BAZW01000001">
    <property type="protein sequence ID" value="GAO28100.1"/>
    <property type="molecule type" value="Genomic_DNA"/>
</dbReference>
<keyword evidence="23" id="KW-1185">Reference proteome</keyword>
<proteinExistence type="inferred from homology"/>
<evidence type="ECO:0000256" key="15">
    <source>
        <dbReference type="ARBA" id="ARBA00023027"/>
    </source>
</evidence>